<protein>
    <submittedName>
        <fullName evidence="3">Uncharacterized protein LOC108559013</fullName>
    </submittedName>
</protein>
<feature type="compositionally biased region" description="Basic and acidic residues" evidence="1">
    <location>
        <begin position="16"/>
        <end position="25"/>
    </location>
</feature>
<feature type="region of interest" description="Disordered" evidence="1">
    <location>
        <begin position="309"/>
        <end position="332"/>
    </location>
</feature>
<dbReference type="RefSeq" id="XP_017771618.1">
    <property type="nucleotide sequence ID" value="XM_017916129.1"/>
</dbReference>
<dbReference type="GeneID" id="108559013"/>
<feature type="region of interest" description="Disordered" evidence="1">
    <location>
        <begin position="362"/>
        <end position="381"/>
    </location>
</feature>
<feature type="compositionally biased region" description="Polar residues" evidence="1">
    <location>
        <begin position="96"/>
        <end position="105"/>
    </location>
</feature>
<evidence type="ECO:0000313" key="2">
    <source>
        <dbReference type="Proteomes" id="UP000695000"/>
    </source>
</evidence>
<feature type="region of interest" description="Disordered" evidence="1">
    <location>
        <begin position="86"/>
        <end position="143"/>
    </location>
</feature>
<organism evidence="2 3">
    <name type="scientific">Nicrophorus vespilloides</name>
    <name type="common">Boreal carrion beetle</name>
    <dbReference type="NCBI Taxonomy" id="110193"/>
    <lineage>
        <taxon>Eukaryota</taxon>
        <taxon>Metazoa</taxon>
        <taxon>Ecdysozoa</taxon>
        <taxon>Arthropoda</taxon>
        <taxon>Hexapoda</taxon>
        <taxon>Insecta</taxon>
        <taxon>Pterygota</taxon>
        <taxon>Neoptera</taxon>
        <taxon>Endopterygota</taxon>
        <taxon>Coleoptera</taxon>
        <taxon>Polyphaga</taxon>
        <taxon>Staphyliniformia</taxon>
        <taxon>Silphidae</taxon>
        <taxon>Nicrophorinae</taxon>
        <taxon>Nicrophorus</taxon>
    </lineage>
</organism>
<feature type="region of interest" description="Disordered" evidence="1">
    <location>
        <begin position="164"/>
        <end position="206"/>
    </location>
</feature>
<accession>A0ABM1MAL8</accession>
<evidence type="ECO:0000256" key="1">
    <source>
        <dbReference type="SAM" id="MobiDB-lite"/>
    </source>
</evidence>
<proteinExistence type="predicted"/>
<feature type="compositionally biased region" description="Basic and acidic residues" evidence="1">
    <location>
        <begin position="362"/>
        <end position="372"/>
    </location>
</feature>
<evidence type="ECO:0000313" key="3">
    <source>
        <dbReference type="RefSeq" id="XP_017771618.1"/>
    </source>
</evidence>
<name>A0ABM1MAL8_NICVS</name>
<feature type="region of interest" description="Disordered" evidence="1">
    <location>
        <begin position="1"/>
        <end position="42"/>
    </location>
</feature>
<feature type="compositionally biased region" description="Polar residues" evidence="1">
    <location>
        <begin position="315"/>
        <end position="328"/>
    </location>
</feature>
<dbReference type="Proteomes" id="UP000695000">
    <property type="component" value="Unplaced"/>
</dbReference>
<sequence length="381" mass="43786">MMSSSNSKAKIPRKYNKLEKQEEKSNAVAIASTPTKNTRHLETDKAYSPVFLPCTQESTENVDVMWDWNSPQSKLNLHRKQKRLLQTASPKLPIKKQSSSTQLENFDNLKEQLKAFQEEINPENDSQLESHDSTDNNSESFDNLFDDSIEDQLILVSQQIEAKYEKDVQPAEEPENKLSENEGVAEASEPNKLQVPTHSNSPRKFLTKSLSSNTLDSAMAQSPVRKVTKKSQFNFISKMHELRNESCTNDSKEVHFELPKNPVTPNNSPLKFKARSLSFGDHCTNNKKKDIIIDDKLKEEIERKRLQAKAKLKSKQMQETSDSDTSPIKCSPEEIEVKRKMALARLESKRQQELIERKRQEALKKREQKNKQIPESVIFDD</sequence>
<feature type="compositionally biased region" description="Basic and acidic residues" evidence="1">
    <location>
        <begin position="164"/>
        <end position="180"/>
    </location>
</feature>
<feature type="compositionally biased region" description="Basic and acidic residues" evidence="1">
    <location>
        <begin position="107"/>
        <end position="117"/>
    </location>
</feature>
<reference evidence="3" key="1">
    <citation type="submission" date="2025-08" db="UniProtKB">
        <authorList>
            <consortium name="RefSeq"/>
        </authorList>
    </citation>
    <scope>IDENTIFICATION</scope>
    <source>
        <tissue evidence="3">Whole Larva</tissue>
    </source>
</reference>
<gene>
    <name evidence="3" type="primary">LOC108559013</name>
</gene>
<feature type="compositionally biased region" description="Polar residues" evidence="1">
    <location>
        <begin position="194"/>
        <end position="206"/>
    </location>
</feature>
<keyword evidence="2" id="KW-1185">Reference proteome</keyword>